<reference evidence="5 6" key="1">
    <citation type="submission" date="2024-01" db="EMBL/GenBank/DDBJ databases">
        <title>A telomere-to-telomere, gap-free genome of sweet tea (Lithocarpus litseifolius).</title>
        <authorList>
            <person name="Zhou J."/>
        </authorList>
    </citation>
    <scope>NUCLEOTIDE SEQUENCE [LARGE SCALE GENOMIC DNA]</scope>
    <source>
        <strain evidence="5">Zhou-2022a</strain>
        <tissue evidence="5">Leaf</tissue>
    </source>
</reference>
<keyword evidence="6" id="KW-1185">Reference proteome</keyword>
<dbReference type="Gene3D" id="2.130.10.10">
    <property type="entry name" value="YVTN repeat-like/Quinoprotein amine dehydrogenase"/>
    <property type="match status" value="1"/>
</dbReference>
<dbReference type="InterPro" id="IPR015943">
    <property type="entry name" value="WD40/YVTN_repeat-like_dom_sf"/>
</dbReference>
<dbReference type="InterPro" id="IPR050505">
    <property type="entry name" value="WDR55/POC1"/>
</dbReference>
<organism evidence="5 6">
    <name type="scientific">Lithocarpus litseifolius</name>
    <dbReference type="NCBI Taxonomy" id="425828"/>
    <lineage>
        <taxon>Eukaryota</taxon>
        <taxon>Viridiplantae</taxon>
        <taxon>Streptophyta</taxon>
        <taxon>Embryophyta</taxon>
        <taxon>Tracheophyta</taxon>
        <taxon>Spermatophyta</taxon>
        <taxon>Magnoliopsida</taxon>
        <taxon>eudicotyledons</taxon>
        <taxon>Gunneridae</taxon>
        <taxon>Pentapetalae</taxon>
        <taxon>rosids</taxon>
        <taxon>fabids</taxon>
        <taxon>Fagales</taxon>
        <taxon>Fagaceae</taxon>
        <taxon>Lithocarpus</taxon>
    </lineage>
</organism>
<dbReference type="Pfam" id="PF00400">
    <property type="entry name" value="WD40"/>
    <property type="match status" value="1"/>
</dbReference>
<evidence type="ECO:0000313" key="5">
    <source>
        <dbReference type="EMBL" id="KAK9987420.1"/>
    </source>
</evidence>
<accession>A0AAW2BTQ6</accession>
<evidence type="ECO:0000313" key="6">
    <source>
        <dbReference type="Proteomes" id="UP001459277"/>
    </source>
</evidence>
<proteinExistence type="inferred from homology"/>
<dbReference type="EMBL" id="JAZDWU010000011">
    <property type="protein sequence ID" value="KAK9987420.1"/>
    <property type="molecule type" value="Genomic_DNA"/>
</dbReference>
<keyword evidence="4" id="KW-0812">Transmembrane</keyword>
<evidence type="ECO:0000256" key="3">
    <source>
        <dbReference type="ARBA" id="ARBA00022737"/>
    </source>
</evidence>
<dbReference type="PANTHER" id="PTHR44019">
    <property type="entry name" value="WD REPEAT-CONTAINING PROTEIN 55"/>
    <property type="match status" value="1"/>
</dbReference>
<dbReference type="PANTHER" id="PTHR44019:SF20">
    <property type="entry name" value="WD REPEAT-CONTAINING PROTEIN 55"/>
    <property type="match status" value="1"/>
</dbReference>
<feature type="transmembrane region" description="Helical" evidence="4">
    <location>
        <begin position="129"/>
        <end position="148"/>
    </location>
</feature>
<comment type="similarity">
    <text evidence="1">Belongs to the WD repeat WDR55 family.</text>
</comment>
<keyword evidence="4" id="KW-0472">Membrane</keyword>
<sequence>MNDRLGMRKLDTFKHKFVKYFGRKDFSFGTIVTCSLDQSILATDLETGSAIARLEDAHSAAINRLINLSEAIIASGDDEGCIKVWDTRQRSCCNTFAAHQDYISDMSFASNSLKLLGTRSKLSLSFLKMNYSVVLMKVAFVLTFKYWICFFNLP</sequence>
<dbReference type="Proteomes" id="UP001459277">
    <property type="component" value="Unassembled WGS sequence"/>
</dbReference>
<evidence type="ECO:0000256" key="4">
    <source>
        <dbReference type="SAM" id="Phobius"/>
    </source>
</evidence>
<keyword evidence="3" id="KW-0677">Repeat</keyword>
<dbReference type="SUPFAM" id="SSF50978">
    <property type="entry name" value="WD40 repeat-like"/>
    <property type="match status" value="1"/>
</dbReference>
<keyword evidence="4" id="KW-1133">Transmembrane helix</keyword>
<keyword evidence="2" id="KW-0853">WD repeat</keyword>
<evidence type="ECO:0000256" key="2">
    <source>
        <dbReference type="ARBA" id="ARBA00022574"/>
    </source>
</evidence>
<dbReference type="AlphaFoldDB" id="A0AAW2BTQ6"/>
<comment type="caution">
    <text evidence="5">The sequence shown here is derived from an EMBL/GenBank/DDBJ whole genome shotgun (WGS) entry which is preliminary data.</text>
</comment>
<name>A0AAW2BTQ6_9ROSI</name>
<dbReference type="InterPro" id="IPR036322">
    <property type="entry name" value="WD40_repeat_dom_sf"/>
</dbReference>
<dbReference type="InterPro" id="IPR001680">
    <property type="entry name" value="WD40_rpt"/>
</dbReference>
<gene>
    <name evidence="5" type="ORF">SO802_032371</name>
</gene>
<protein>
    <submittedName>
        <fullName evidence="5">Uncharacterized protein</fullName>
    </submittedName>
</protein>
<evidence type="ECO:0000256" key="1">
    <source>
        <dbReference type="ARBA" id="ARBA00007625"/>
    </source>
</evidence>